<reference evidence="5 6" key="1">
    <citation type="submission" date="2019-12" db="EMBL/GenBank/DDBJ databases">
        <title>Streptomyces sp. strain T44 isolated from rhizosphere soil of Broussonetia papyrifera.</title>
        <authorList>
            <person name="Mo P."/>
        </authorList>
    </citation>
    <scope>NUCLEOTIDE SEQUENCE [LARGE SCALE GENOMIC DNA]</scope>
    <source>
        <strain evidence="5 6">T44</strain>
    </source>
</reference>
<evidence type="ECO:0000313" key="6">
    <source>
        <dbReference type="Proteomes" id="UP000436138"/>
    </source>
</evidence>
<dbReference type="GO" id="GO:0071949">
    <property type="term" value="F:FAD binding"/>
    <property type="evidence" value="ECO:0007669"/>
    <property type="project" value="InterPro"/>
</dbReference>
<keyword evidence="2" id="KW-0285">Flavoprotein</keyword>
<evidence type="ECO:0000256" key="1">
    <source>
        <dbReference type="ARBA" id="ARBA00001974"/>
    </source>
</evidence>
<feature type="domain" description="FAD-binding" evidence="4">
    <location>
        <begin position="20"/>
        <end position="352"/>
    </location>
</feature>
<dbReference type="InterPro" id="IPR002938">
    <property type="entry name" value="FAD-bd"/>
</dbReference>
<sequence length="502" mass="54264">MDAGSGPVRGSSGQHGASVVDVLVVGAGPTGLLLAGDLAESGVNVTLVERRDHESNLSRAFSIHARTMEELDARGLADALLALGSPVQALHPFGRISIDFSGLRTRFPFLLIVPQWQVERLLLRRAEEAGATIVRGTRVTGIRQDPGGVDVETKHPDGATATLRARYLVGTDGASSTVRQSLGMPFPGKSAIRSVMLADVLLERAPDEAFNFASNQHGFTFFAPFGDGWYRVIAWDRQQQQLPDDAPVTMEEVRDITRRTIGDDLGMHDARWVSRFHSDERQVPRYRQGRVFLSGDAAHVHSPAGGMGMNTGMQDAANLGWKLAAVVHGWADDELLDSYHTERHPVARRVLHVSHALLTAVITGSPAVRALRTSLAAIAHRLRVIEPRASRSISGIGITYPAPRGSHPLAGRRVPDLRLAGEPARLYEALRQGTFVLVGRDTAAVAAPWEGRVVTASPAAGLRPTLLVRPDGYAAWAAKDPDPDEVRETLTRWLGEVVGQIP</sequence>
<dbReference type="Pfam" id="PF21274">
    <property type="entry name" value="Rng_hyd_C"/>
    <property type="match status" value="1"/>
</dbReference>
<evidence type="ECO:0000259" key="4">
    <source>
        <dbReference type="Pfam" id="PF01494"/>
    </source>
</evidence>
<keyword evidence="6" id="KW-1185">Reference proteome</keyword>
<dbReference type="KEGG" id="sbro:GQF42_01040"/>
<dbReference type="GO" id="GO:0016709">
    <property type="term" value="F:oxidoreductase activity, acting on paired donors, with incorporation or reduction of molecular oxygen, NAD(P)H as one donor, and incorporation of one atom of oxygen"/>
    <property type="evidence" value="ECO:0007669"/>
    <property type="project" value="UniProtKB-ARBA"/>
</dbReference>
<organism evidence="5 6">
    <name type="scientific">Streptomyces broussonetiae</name>
    <dbReference type="NCBI Taxonomy" id="2686304"/>
    <lineage>
        <taxon>Bacteria</taxon>
        <taxon>Bacillati</taxon>
        <taxon>Actinomycetota</taxon>
        <taxon>Actinomycetes</taxon>
        <taxon>Kitasatosporales</taxon>
        <taxon>Streptomycetaceae</taxon>
        <taxon>Streptomyces</taxon>
    </lineage>
</organism>
<accession>A0A6I6MT12</accession>
<proteinExistence type="predicted"/>
<dbReference type="AlphaFoldDB" id="A0A6I6MT12"/>
<dbReference type="PRINTS" id="PR00420">
    <property type="entry name" value="RNGMNOXGNASE"/>
</dbReference>
<gene>
    <name evidence="5" type="ORF">GQF42_01040</name>
</gene>
<dbReference type="Gene3D" id="3.40.30.120">
    <property type="match status" value="1"/>
</dbReference>
<comment type="cofactor">
    <cofactor evidence="1">
        <name>FAD</name>
        <dbReference type="ChEBI" id="CHEBI:57692"/>
    </cofactor>
</comment>
<name>A0A6I6MT12_9ACTN</name>
<evidence type="ECO:0000256" key="2">
    <source>
        <dbReference type="ARBA" id="ARBA00022630"/>
    </source>
</evidence>
<dbReference type="SUPFAM" id="SSF51905">
    <property type="entry name" value="FAD/NAD(P)-binding domain"/>
    <property type="match status" value="1"/>
</dbReference>
<dbReference type="InterPro" id="IPR050641">
    <property type="entry name" value="RIFMO-like"/>
</dbReference>
<dbReference type="Gene3D" id="3.30.70.2450">
    <property type="match status" value="1"/>
</dbReference>
<dbReference type="EMBL" id="CP047020">
    <property type="protein sequence ID" value="QHA02124.1"/>
    <property type="molecule type" value="Genomic_DNA"/>
</dbReference>
<protein>
    <submittedName>
        <fullName evidence="5">FAD-dependent oxidoreductase</fullName>
    </submittedName>
</protein>
<dbReference type="PANTHER" id="PTHR43004">
    <property type="entry name" value="TRK SYSTEM POTASSIUM UPTAKE PROTEIN"/>
    <property type="match status" value="1"/>
</dbReference>
<dbReference type="Gene3D" id="3.50.50.60">
    <property type="entry name" value="FAD/NAD(P)-binding domain"/>
    <property type="match status" value="1"/>
</dbReference>
<dbReference type="PANTHER" id="PTHR43004:SF19">
    <property type="entry name" value="BINDING MONOOXYGENASE, PUTATIVE (JCVI)-RELATED"/>
    <property type="match status" value="1"/>
</dbReference>
<dbReference type="InterPro" id="IPR036188">
    <property type="entry name" value="FAD/NAD-bd_sf"/>
</dbReference>
<evidence type="ECO:0000313" key="5">
    <source>
        <dbReference type="EMBL" id="QHA02124.1"/>
    </source>
</evidence>
<evidence type="ECO:0000256" key="3">
    <source>
        <dbReference type="ARBA" id="ARBA00022827"/>
    </source>
</evidence>
<dbReference type="Pfam" id="PF01494">
    <property type="entry name" value="FAD_binding_3"/>
    <property type="match status" value="1"/>
</dbReference>
<dbReference type="Proteomes" id="UP000436138">
    <property type="component" value="Chromosome"/>
</dbReference>
<keyword evidence="3" id="KW-0274">FAD</keyword>